<name>A0ABY8IMI0_9HYPH</name>
<dbReference type="Proteomes" id="UP000318939">
    <property type="component" value="Plasmid unnamed1"/>
</dbReference>
<evidence type="ECO:0000313" key="3">
    <source>
        <dbReference type="EMBL" id="WFS24942.1"/>
    </source>
</evidence>
<keyword evidence="3" id="KW-0614">Plasmid</keyword>
<organism evidence="3 4">
    <name type="scientific">Rhizobium rhododendri</name>
    <dbReference type="NCBI Taxonomy" id="2506430"/>
    <lineage>
        <taxon>Bacteria</taxon>
        <taxon>Pseudomonadati</taxon>
        <taxon>Pseudomonadota</taxon>
        <taxon>Alphaproteobacteria</taxon>
        <taxon>Hyphomicrobiales</taxon>
        <taxon>Rhizobiaceae</taxon>
        <taxon>Rhizobium/Agrobacterium group</taxon>
        <taxon>Rhizobium</taxon>
    </lineage>
</organism>
<keyword evidence="4" id="KW-1185">Reference proteome</keyword>
<feature type="transmembrane region" description="Helical" evidence="1">
    <location>
        <begin position="94"/>
        <end position="115"/>
    </location>
</feature>
<evidence type="ECO:0000256" key="1">
    <source>
        <dbReference type="SAM" id="Phobius"/>
    </source>
</evidence>
<keyword evidence="1" id="KW-0812">Transmembrane</keyword>
<feature type="transmembrane region" description="Helical" evidence="1">
    <location>
        <begin position="121"/>
        <end position="145"/>
    </location>
</feature>
<dbReference type="PANTHER" id="PTHR42709:SF4">
    <property type="entry name" value="INNER MEMBRANE PROTEIN YQAA"/>
    <property type="match status" value="1"/>
</dbReference>
<reference evidence="3 4" key="1">
    <citation type="journal article" date="2019" name="Phytopathology">
        <title>A Novel Group of Rhizobium tumorigenes-Like Agrobacteria Associated with Crown Gall Disease of Rhododendron and Blueberry.</title>
        <authorList>
            <person name="Kuzmanovic N."/>
            <person name="Behrens P."/>
            <person name="Idczak E."/>
            <person name="Wagner S."/>
            <person name="Gotz M."/>
            <person name="Sproer C."/>
            <person name="Bunk B."/>
            <person name="Overmann J."/>
            <person name="Smalla K."/>
        </authorList>
    </citation>
    <scope>NUCLEOTIDE SEQUENCE [LARGE SCALE GENOMIC DNA]</scope>
    <source>
        <strain evidence="4">rho-6.2</strain>
    </source>
</reference>
<evidence type="ECO:0000313" key="4">
    <source>
        <dbReference type="Proteomes" id="UP000318939"/>
    </source>
</evidence>
<accession>A0ABY8IMI0</accession>
<proteinExistence type="predicted"/>
<keyword evidence="1" id="KW-1133">Transmembrane helix</keyword>
<reference evidence="3 4" key="2">
    <citation type="journal article" date="2023" name="MicrobiologyOpen">
        <title>Genomics of the tumorigenes clade of the family Rhizobiaceae and description of Rhizobium rhododendri sp. nov.</title>
        <authorList>
            <person name="Kuzmanovic N."/>
            <person name="diCenzo G.C."/>
            <person name="Bunk B."/>
            <person name="Sproeer C."/>
            <person name="Fruehling A."/>
            <person name="Neumann-Schaal M."/>
            <person name="Overmann J."/>
            <person name="Smalla K."/>
        </authorList>
    </citation>
    <scope>NUCLEOTIDE SEQUENCE [LARGE SCALE GENOMIC DNA]</scope>
    <source>
        <strain evidence="4">rho-6.2</strain>
        <plasmid evidence="3 4">unnamed1</plasmid>
    </source>
</reference>
<dbReference type="PANTHER" id="PTHR42709">
    <property type="entry name" value="ALKALINE PHOSPHATASE LIKE PROTEIN"/>
    <property type="match status" value="1"/>
</dbReference>
<feature type="transmembrane region" description="Helical" evidence="1">
    <location>
        <begin position="38"/>
        <end position="61"/>
    </location>
</feature>
<keyword evidence="1" id="KW-0472">Membrane</keyword>
<dbReference type="InterPro" id="IPR032816">
    <property type="entry name" value="VTT_dom"/>
</dbReference>
<gene>
    <name evidence="3" type="ORF">PR018_21840</name>
</gene>
<protein>
    <submittedName>
        <fullName evidence="3">DedA family protein</fullName>
    </submittedName>
</protein>
<dbReference type="InterPro" id="IPR051311">
    <property type="entry name" value="DedA_domain"/>
</dbReference>
<geneLocation type="plasmid" evidence="3 4">
    <name>unnamed1</name>
</geneLocation>
<sequence>MLNIAAYAGLFSTAFIAATIFPLQSEAVLVGMLLSTKFSVVGVVIVASVGNTLGAMANWFLGRWIERFREYRWFPLSDKGLERSIKWYRRYGKWSLLLSWMPIVGDGLTVIAGVLREPLLTFTILVAIAKTGRYVVLALATLHLIG</sequence>
<dbReference type="RefSeq" id="WP_142831822.1">
    <property type="nucleotide sequence ID" value="NZ_CP117268.1"/>
</dbReference>
<evidence type="ECO:0000259" key="2">
    <source>
        <dbReference type="Pfam" id="PF09335"/>
    </source>
</evidence>
<feature type="domain" description="VTT" evidence="2">
    <location>
        <begin position="27"/>
        <end position="140"/>
    </location>
</feature>
<dbReference type="EMBL" id="CP117268">
    <property type="protein sequence ID" value="WFS24942.1"/>
    <property type="molecule type" value="Genomic_DNA"/>
</dbReference>
<dbReference type="Pfam" id="PF09335">
    <property type="entry name" value="VTT_dom"/>
    <property type="match status" value="1"/>
</dbReference>